<evidence type="ECO:0000256" key="1">
    <source>
        <dbReference type="SAM" id="MobiDB-lite"/>
    </source>
</evidence>
<gene>
    <name evidence="2" type="ORF">PNW85_09755</name>
</gene>
<reference evidence="2" key="1">
    <citation type="submission" date="2023-01" db="EMBL/GenBank/DDBJ databases">
        <title>Human gut microbiome strain richness.</title>
        <authorList>
            <person name="Chen-Liaw A."/>
        </authorList>
    </citation>
    <scope>NUCLEOTIDE SEQUENCE</scope>
    <source>
        <strain evidence="2">RTP21484st1_H11_RTP21484_190118</strain>
    </source>
</reference>
<sequence>MEEELKKNEVKEFHIKFAKSLRTEPEIVNQLQQIPDDLTRMWLLVCLVDGMDKDKMLELAGVNISKVQIERNEYLKEKYMKSDVLYQTVGNLKKQVAEELKESRAVRNSIEQGLDEAWKQQMQTQAELIASKDDMIGMLRKQLVDMERQQRKLKEEQTKQNQKMSEDASQKTENRLQKAANMKERVSEMERRNETMEGTMMNGMELQRRPEPKQGLKRMLAYKRKTTDTKKFIEEFIQNDRMNEEQKEYLLQCLEEGLTLKEIEAFASADLPVDIMRRLRRYYEQHTQGNGKK</sequence>
<feature type="region of interest" description="Disordered" evidence="1">
    <location>
        <begin position="147"/>
        <end position="191"/>
    </location>
</feature>
<evidence type="ECO:0000313" key="3">
    <source>
        <dbReference type="Proteomes" id="UP001212160"/>
    </source>
</evidence>
<dbReference type="EMBL" id="JAQMLA010000025">
    <property type="protein sequence ID" value="MDB8686959.1"/>
    <property type="molecule type" value="Genomic_DNA"/>
</dbReference>
<name>A0AAW6DFT8_MEDGN</name>
<evidence type="ECO:0000313" key="2">
    <source>
        <dbReference type="EMBL" id="MDB8686959.1"/>
    </source>
</evidence>
<organism evidence="2 3">
    <name type="scientific">Mediterraneibacter gnavus</name>
    <name type="common">Ruminococcus gnavus</name>
    <dbReference type="NCBI Taxonomy" id="33038"/>
    <lineage>
        <taxon>Bacteria</taxon>
        <taxon>Bacillati</taxon>
        <taxon>Bacillota</taxon>
        <taxon>Clostridia</taxon>
        <taxon>Lachnospirales</taxon>
        <taxon>Lachnospiraceae</taxon>
        <taxon>Mediterraneibacter</taxon>
    </lineage>
</organism>
<comment type="caution">
    <text evidence="2">The sequence shown here is derived from an EMBL/GenBank/DDBJ whole genome shotgun (WGS) entry which is preliminary data.</text>
</comment>
<accession>A0AAW6DFT8</accession>
<proteinExistence type="predicted"/>
<dbReference type="RefSeq" id="WP_272107875.1">
    <property type="nucleotide sequence ID" value="NZ_DAWDPA010000021.1"/>
</dbReference>
<dbReference type="Proteomes" id="UP001212160">
    <property type="component" value="Unassembled WGS sequence"/>
</dbReference>
<dbReference type="AlphaFoldDB" id="A0AAW6DFT8"/>
<protein>
    <submittedName>
        <fullName evidence="2">Uncharacterized protein</fullName>
    </submittedName>
</protein>